<accession>E4Y4U2</accession>
<evidence type="ECO:0000313" key="2">
    <source>
        <dbReference type="EMBL" id="CBY30690.1"/>
    </source>
</evidence>
<feature type="region of interest" description="Disordered" evidence="1">
    <location>
        <begin position="107"/>
        <end position="166"/>
    </location>
</feature>
<reference evidence="2" key="1">
    <citation type="journal article" date="2010" name="Science">
        <title>Plasticity of animal genome architecture unmasked by rapid evolution of a pelagic tunicate.</title>
        <authorList>
            <person name="Denoeud F."/>
            <person name="Henriet S."/>
            <person name="Mungpakdee S."/>
            <person name="Aury J.M."/>
            <person name="Da Silva C."/>
            <person name="Brinkmann H."/>
            <person name="Mikhaleva J."/>
            <person name="Olsen L.C."/>
            <person name="Jubin C."/>
            <person name="Canestro C."/>
            <person name="Bouquet J.M."/>
            <person name="Danks G."/>
            <person name="Poulain J."/>
            <person name="Campsteijn C."/>
            <person name="Adamski M."/>
            <person name="Cross I."/>
            <person name="Yadetie F."/>
            <person name="Muffato M."/>
            <person name="Louis A."/>
            <person name="Butcher S."/>
            <person name="Tsagkogeorga G."/>
            <person name="Konrad A."/>
            <person name="Singh S."/>
            <person name="Jensen M.F."/>
            <person name="Cong E.H."/>
            <person name="Eikeseth-Otteraa H."/>
            <person name="Noel B."/>
            <person name="Anthouard V."/>
            <person name="Porcel B.M."/>
            <person name="Kachouri-Lafond R."/>
            <person name="Nishino A."/>
            <person name="Ugolini M."/>
            <person name="Chourrout P."/>
            <person name="Nishida H."/>
            <person name="Aasland R."/>
            <person name="Huzurbazar S."/>
            <person name="Westhof E."/>
            <person name="Delsuc F."/>
            <person name="Lehrach H."/>
            <person name="Reinhardt R."/>
            <person name="Weissenbach J."/>
            <person name="Roy S.W."/>
            <person name="Artiguenave F."/>
            <person name="Postlethwait J.H."/>
            <person name="Manak J.R."/>
            <person name="Thompson E.M."/>
            <person name="Jaillon O."/>
            <person name="Du Pasquier L."/>
            <person name="Boudinot P."/>
            <person name="Liberles D.A."/>
            <person name="Volff J.N."/>
            <person name="Philippe H."/>
            <person name="Lenhard B."/>
            <person name="Roest Crollius H."/>
            <person name="Wincker P."/>
            <person name="Chourrout D."/>
        </authorList>
    </citation>
    <scope>NUCLEOTIDE SEQUENCE [LARGE SCALE GENOMIC DNA]</scope>
</reference>
<evidence type="ECO:0000256" key="1">
    <source>
        <dbReference type="SAM" id="MobiDB-lite"/>
    </source>
</evidence>
<feature type="compositionally biased region" description="Pro residues" evidence="1">
    <location>
        <begin position="144"/>
        <end position="153"/>
    </location>
</feature>
<organism evidence="2">
    <name type="scientific">Oikopleura dioica</name>
    <name type="common">Tunicate</name>
    <dbReference type="NCBI Taxonomy" id="34765"/>
    <lineage>
        <taxon>Eukaryota</taxon>
        <taxon>Metazoa</taxon>
        <taxon>Chordata</taxon>
        <taxon>Tunicata</taxon>
        <taxon>Appendicularia</taxon>
        <taxon>Copelata</taxon>
        <taxon>Oikopleuridae</taxon>
        <taxon>Oikopleura</taxon>
    </lineage>
</organism>
<protein>
    <submittedName>
        <fullName evidence="2">Uncharacterized protein</fullName>
    </submittedName>
</protein>
<sequence length="166" mass="18051">MSAKGNVEMAVMNKRLDVLARKEARIQELVRQYEKSKKTGDFLEFYNKVNQIANSSGKFKKTVKMIGMGGNKADTISVYSFEFDQAKHAYDTGANNVAGNLDTFAEEEEFNEDLDSPVPAPASKSEPEQSLAASSKKESQKKPAPTPAAPAAPPAKETKSKACAIM</sequence>
<gene>
    <name evidence="2" type="ORF">GSOID_T00018573001</name>
</gene>
<dbReference type="EMBL" id="FN654281">
    <property type="protein sequence ID" value="CBY30690.1"/>
    <property type="molecule type" value="Genomic_DNA"/>
</dbReference>
<name>E4Y4U2_OIKDI</name>
<proteinExistence type="predicted"/>
<dbReference type="AlphaFoldDB" id="E4Y4U2"/>
<dbReference type="Proteomes" id="UP000011014">
    <property type="component" value="Unassembled WGS sequence"/>
</dbReference>